<dbReference type="WBParaSite" id="PDA_v2.g8490.t1">
    <property type="protein sequence ID" value="PDA_v2.g8490.t1"/>
    <property type="gene ID" value="PDA_v2.g8490"/>
</dbReference>
<evidence type="ECO:0000256" key="1">
    <source>
        <dbReference type="SAM" id="Coils"/>
    </source>
</evidence>
<feature type="coiled-coil region" evidence="1">
    <location>
        <begin position="20"/>
        <end position="47"/>
    </location>
</feature>
<keyword evidence="1" id="KW-0175">Coiled coil</keyword>
<dbReference type="Proteomes" id="UP000887578">
    <property type="component" value="Unplaced"/>
</dbReference>
<reference evidence="3" key="1">
    <citation type="submission" date="2022-11" db="UniProtKB">
        <authorList>
            <consortium name="WormBaseParasite"/>
        </authorList>
    </citation>
    <scope>IDENTIFICATION</scope>
</reference>
<evidence type="ECO:0000313" key="2">
    <source>
        <dbReference type="Proteomes" id="UP000887578"/>
    </source>
</evidence>
<proteinExistence type="predicted"/>
<protein>
    <submittedName>
        <fullName evidence="3">Uncharacterized protein</fullName>
    </submittedName>
</protein>
<accession>A0A914QXB6</accession>
<evidence type="ECO:0000313" key="3">
    <source>
        <dbReference type="WBParaSite" id="PDA_v2.g8490.t1"/>
    </source>
</evidence>
<name>A0A914QXB6_9BILA</name>
<organism evidence="2 3">
    <name type="scientific">Panagrolaimus davidi</name>
    <dbReference type="NCBI Taxonomy" id="227884"/>
    <lineage>
        <taxon>Eukaryota</taxon>
        <taxon>Metazoa</taxon>
        <taxon>Ecdysozoa</taxon>
        <taxon>Nematoda</taxon>
        <taxon>Chromadorea</taxon>
        <taxon>Rhabditida</taxon>
        <taxon>Tylenchina</taxon>
        <taxon>Panagrolaimomorpha</taxon>
        <taxon>Panagrolaimoidea</taxon>
        <taxon>Panagrolaimidae</taxon>
        <taxon>Panagrolaimus</taxon>
    </lineage>
</organism>
<sequence length="196" mass="22123">MAGIGVVVLVGGIVGGTTYIIKQQMEINKLEKEIINVKQNMNSAFELLNNVSKSSTFADYGTELRFSIISYSDHQLQISIDFIDLIKPKHALLYSELPNAFCGNFNAIHNGTEFAMIQVIRCSSNKIKVEVSVMKEKQTDQLVCHHYHAGIFGRDRFETRLLNNALCYKDGNCYELDEQLCIGYSVSSLRQETSKR</sequence>
<keyword evidence="2" id="KW-1185">Reference proteome</keyword>
<dbReference type="AlphaFoldDB" id="A0A914QXB6"/>